<evidence type="ECO:0000256" key="7">
    <source>
        <dbReference type="ARBA" id="ARBA00022660"/>
    </source>
</evidence>
<evidence type="ECO:0000256" key="4">
    <source>
        <dbReference type="ARBA" id="ARBA00011533"/>
    </source>
</evidence>
<evidence type="ECO:0000256" key="6">
    <source>
        <dbReference type="ARBA" id="ARBA00022448"/>
    </source>
</evidence>
<keyword evidence="7" id="KW-0679">Respiratory chain</keyword>
<evidence type="ECO:0000256" key="14">
    <source>
        <dbReference type="ARBA" id="ARBA00033401"/>
    </source>
</evidence>
<evidence type="ECO:0000256" key="1">
    <source>
        <dbReference type="ARBA" id="ARBA00003195"/>
    </source>
</evidence>
<comment type="function">
    <text evidence="1">Accessory subunit of the mitochondrial membrane respiratory chain NADH dehydrogenase (Complex I), that is believed not to be involved in catalysis. Complex I functions in the transfer of electrons from NADH to the respiratory chain. The immediate electron acceptor for the enzyme is believed to be ubiquinone.</text>
</comment>
<keyword evidence="9" id="KW-0249">Electron transport</keyword>
<evidence type="ECO:0000256" key="10">
    <source>
        <dbReference type="ARBA" id="ARBA00022990"/>
    </source>
</evidence>
<keyword evidence="10" id="KW-0007">Acetylation</keyword>
<comment type="similarity">
    <text evidence="3">Belongs to the complex I NDUFA7 subunit family.</text>
</comment>
<evidence type="ECO:0000256" key="12">
    <source>
        <dbReference type="ARBA" id="ARBA00023136"/>
    </source>
</evidence>
<organism evidence="15 16">
    <name type="scientific">Anopheles maculatus</name>
    <dbReference type="NCBI Taxonomy" id="74869"/>
    <lineage>
        <taxon>Eukaryota</taxon>
        <taxon>Metazoa</taxon>
        <taxon>Ecdysozoa</taxon>
        <taxon>Arthropoda</taxon>
        <taxon>Hexapoda</taxon>
        <taxon>Insecta</taxon>
        <taxon>Pterygota</taxon>
        <taxon>Neoptera</taxon>
        <taxon>Endopterygota</taxon>
        <taxon>Diptera</taxon>
        <taxon>Nematocera</taxon>
        <taxon>Culicoidea</taxon>
        <taxon>Culicidae</taxon>
        <taxon>Anophelinae</taxon>
        <taxon>Anopheles</taxon>
        <taxon>Anopheles maculatus group</taxon>
    </lineage>
</organism>
<sequence>MSGVVRRDISPMLQRLRSFLLGREHTNALRFEDGIAARTQPPPNLPDGPAHKLSANHYVIRDARREVAPPIDLSTQKLLAEKGSSAVAGSRNILFYIGNSIPYLSISLS</sequence>
<dbReference type="GO" id="GO:0006120">
    <property type="term" value="P:mitochondrial electron transport, NADH to ubiquinone"/>
    <property type="evidence" value="ECO:0007669"/>
    <property type="project" value="TreeGrafter"/>
</dbReference>
<dbReference type="AlphaFoldDB" id="A0A182SMN1"/>
<evidence type="ECO:0000313" key="16">
    <source>
        <dbReference type="Proteomes" id="UP000075901"/>
    </source>
</evidence>
<evidence type="ECO:0000256" key="3">
    <source>
        <dbReference type="ARBA" id="ARBA00005482"/>
    </source>
</evidence>
<evidence type="ECO:0000256" key="9">
    <source>
        <dbReference type="ARBA" id="ARBA00022982"/>
    </source>
</evidence>
<accession>A0A182SMN1</accession>
<proteinExistence type="inferred from homology"/>
<dbReference type="InterPro" id="IPR009947">
    <property type="entry name" value="NDUA7"/>
</dbReference>
<reference evidence="16" key="1">
    <citation type="submission" date="2013-09" db="EMBL/GenBank/DDBJ databases">
        <title>The Genome Sequence of Anopheles maculatus species B.</title>
        <authorList>
            <consortium name="The Broad Institute Genomics Platform"/>
            <person name="Neafsey D.E."/>
            <person name="Besansky N."/>
            <person name="Howell P."/>
            <person name="Walton C."/>
            <person name="Young S.K."/>
            <person name="Zeng Q."/>
            <person name="Gargeya S."/>
            <person name="Fitzgerald M."/>
            <person name="Haas B."/>
            <person name="Abouelleil A."/>
            <person name="Allen A.W."/>
            <person name="Alvarado L."/>
            <person name="Arachchi H.M."/>
            <person name="Berlin A.M."/>
            <person name="Chapman S.B."/>
            <person name="Gainer-Dewar J."/>
            <person name="Goldberg J."/>
            <person name="Griggs A."/>
            <person name="Gujja S."/>
            <person name="Hansen M."/>
            <person name="Howarth C."/>
            <person name="Imamovic A."/>
            <person name="Ireland A."/>
            <person name="Larimer J."/>
            <person name="McCowan C."/>
            <person name="Murphy C."/>
            <person name="Pearson M."/>
            <person name="Poon T.W."/>
            <person name="Priest M."/>
            <person name="Roberts A."/>
            <person name="Saif S."/>
            <person name="Shea T."/>
            <person name="Sisk P."/>
            <person name="Sykes S."/>
            <person name="Wortman J."/>
            <person name="Nusbaum C."/>
            <person name="Birren B."/>
        </authorList>
    </citation>
    <scope>NUCLEOTIDE SEQUENCE [LARGE SCALE GENOMIC DNA]</scope>
    <source>
        <strain evidence="16">maculatus3</strain>
    </source>
</reference>
<protein>
    <recommendedName>
        <fullName evidence="5">NADH dehydrogenase [ubiquinone] 1 alpha subcomplex subunit 7</fullName>
    </recommendedName>
    <alternativeName>
        <fullName evidence="14">Complex I-B14.5a</fullName>
    </alternativeName>
    <alternativeName>
        <fullName evidence="13">NADH-ubiquinone oxidoreductase subunit B14.5a</fullName>
    </alternativeName>
</protein>
<dbReference type="EnsemblMetazoa" id="AMAM009814-RA">
    <property type="protein sequence ID" value="AMAM009814-PA"/>
    <property type="gene ID" value="AMAM009814"/>
</dbReference>
<comment type="subunit">
    <text evidence="4">Complex I is composed of 45 different subunits.</text>
</comment>
<reference evidence="15" key="2">
    <citation type="submission" date="2020-05" db="UniProtKB">
        <authorList>
            <consortium name="EnsemblMetazoa"/>
        </authorList>
    </citation>
    <scope>IDENTIFICATION</scope>
    <source>
        <strain evidence="15">maculatus3</strain>
    </source>
</reference>
<dbReference type="VEuPathDB" id="VectorBase:AMAM009814"/>
<evidence type="ECO:0000256" key="2">
    <source>
        <dbReference type="ARBA" id="ARBA00004443"/>
    </source>
</evidence>
<dbReference type="Proteomes" id="UP000075901">
    <property type="component" value="Unassembled WGS sequence"/>
</dbReference>
<evidence type="ECO:0000256" key="13">
    <source>
        <dbReference type="ARBA" id="ARBA00030360"/>
    </source>
</evidence>
<dbReference type="GO" id="GO:0005743">
    <property type="term" value="C:mitochondrial inner membrane"/>
    <property type="evidence" value="ECO:0007669"/>
    <property type="project" value="UniProtKB-SubCell"/>
</dbReference>
<keyword evidence="8" id="KW-0999">Mitochondrion inner membrane</keyword>
<dbReference type="PANTHER" id="PTHR12485">
    <property type="entry name" value="NADH-UBIQUINONE OXIDOREDUCTASE SUBUNIT B"/>
    <property type="match status" value="1"/>
</dbReference>
<evidence type="ECO:0000256" key="11">
    <source>
        <dbReference type="ARBA" id="ARBA00023128"/>
    </source>
</evidence>
<dbReference type="PANTHER" id="PTHR12485:SF1">
    <property type="entry name" value="NADH DEHYDROGENASE [UBIQUINONE] 1 ALPHA SUBCOMPLEX SUBUNIT 7"/>
    <property type="match status" value="1"/>
</dbReference>
<keyword evidence="11" id="KW-0496">Mitochondrion</keyword>
<keyword evidence="16" id="KW-1185">Reference proteome</keyword>
<keyword evidence="6" id="KW-0813">Transport</keyword>
<evidence type="ECO:0000256" key="5">
    <source>
        <dbReference type="ARBA" id="ARBA00016383"/>
    </source>
</evidence>
<dbReference type="Pfam" id="PF07347">
    <property type="entry name" value="CI-B14_5a"/>
    <property type="match status" value="1"/>
</dbReference>
<evidence type="ECO:0000256" key="8">
    <source>
        <dbReference type="ARBA" id="ARBA00022792"/>
    </source>
</evidence>
<evidence type="ECO:0000313" key="15">
    <source>
        <dbReference type="EnsemblMetazoa" id="AMAM009814-PA"/>
    </source>
</evidence>
<comment type="subcellular location">
    <subcellularLocation>
        <location evidence="2">Mitochondrion inner membrane</location>
        <topology evidence="2">Peripheral membrane protein</topology>
        <orientation evidence="2">Matrix side</orientation>
    </subcellularLocation>
</comment>
<name>A0A182SMN1_9DIPT</name>
<keyword evidence="12" id="KW-0472">Membrane</keyword>